<dbReference type="PANTHER" id="PTHR43861">
    <property type="entry name" value="TRANS-ACONITATE 2-METHYLTRANSFERASE-RELATED"/>
    <property type="match status" value="1"/>
</dbReference>
<dbReference type="AlphaFoldDB" id="D2R5Z0"/>
<keyword evidence="3" id="KW-0732">Signal</keyword>
<dbReference type="GO" id="GO:0032259">
    <property type="term" value="P:methylation"/>
    <property type="evidence" value="ECO:0007669"/>
    <property type="project" value="UniProtKB-KW"/>
</dbReference>
<dbReference type="SUPFAM" id="SSF53335">
    <property type="entry name" value="S-adenosyl-L-methionine-dependent methyltransferases"/>
    <property type="match status" value="1"/>
</dbReference>
<reference evidence="5 6" key="1">
    <citation type="journal article" date="2009" name="Stand. Genomic Sci.">
        <title>Complete genome sequence of Pirellula staleyi type strain (ATCC 27377).</title>
        <authorList>
            <person name="Clum A."/>
            <person name="Tindall B.J."/>
            <person name="Sikorski J."/>
            <person name="Ivanova N."/>
            <person name="Mavrommatis K."/>
            <person name="Lucas S."/>
            <person name="Glavina del Rio T."/>
            <person name="Nolan M."/>
            <person name="Chen F."/>
            <person name="Tice H."/>
            <person name="Pitluck S."/>
            <person name="Cheng J.F."/>
            <person name="Chertkov O."/>
            <person name="Brettin T."/>
            <person name="Han C."/>
            <person name="Detter J.C."/>
            <person name="Kuske C."/>
            <person name="Bruce D."/>
            <person name="Goodwin L."/>
            <person name="Ovchinikova G."/>
            <person name="Pati A."/>
            <person name="Mikhailova N."/>
            <person name="Chen A."/>
            <person name="Palaniappan K."/>
            <person name="Land M."/>
            <person name="Hauser L."/>
            <person name="Chang Y.J."/>
            <person name="Jeffries C.D."/>
            <person name="Chain P."/>
            <person name="Rohde M."/>
            <person name="Goker M."/>
            <person name="Bristow J."/>
            <person name="Eisen J.A."/>
            <person name="Markowitz V."/>
            <person name="Hugenholtz P."/>
            <person name="Kyrpides N.C."/>
            <person name="Klenk H.P."/>
            <person name="Lapidus A."/>
        </authorList>
    </citation>
    <scope>NUCLEOTIDE SEQUENCE [LARGE SCALE GENOMIC DNA]</scope>
    <source>
        <strain evidence="6">ATCC 27377 / DSM 6068 / ICPB 4128</strain>
    </source>
</reference>
<protein>
    <submittedName>
        <fullName evidence="5">Methyltransferase type 11</fullName>
    </submittedName>
</protein>
<name>D2R5Z0_PIRSD</name>
<dbReference type="InterPro" id="IPR029063">
    <property type="entry name" value="SAM-dependent_MTases_sf"/>
</dbReference>
<dbReference type="Gene3D" id="3.40.50.150">
    <property type="entry name" value="Vaccinia Virus protein VP39"/>
    <property type="match status" value="1"/>
</dbReference>
<dbReference type="CDD" id="cd02440">
    <property type="entry name" value="AdoMet_MTases"/>
    <property type="match status" value="1"/>
</dbReference>
<evidence type="ECO:0000313" key="6">
    <source>
        <dbReference type="Proteomes" id="UP000001887"/>
    </source>
</evidence>
<dbReference type="HOGENOM" id="CLU_037990_16_0_0"/>
<gene>
    <name evidence="5" type="ordered locus">Psta_4430</name>
</gene>
<feature type="domain" description="Methyltransferase" evidence="4">
    <location>
        <begin position="94"/>
        <end position="190"/>
    </location>
</feature>
<evidence type="ECO:0000256" key="2">
    <source>
        <dbReference type="SAM" id="MobiDB-lite"/>
    </source>
</evidence>
<accession>D2R5Z0</accession>
<organism evidence="5 6">
    <name type="scientific">Pirellula staleyi (strain ATCC 27377 / DSM 6068 / ICPB 4128)</name>
    <name type="common">Pirella staleyi</name>
    <dbReference type="NCBI Taxonomy" id="530564"/>
    <lineage>
        <taxon>Bacteria</taxon>
        <taxon>Pseudomonadati</taxon>
        <taxon>Planctomycetota</taxon>
        <taxon>Planctomycetia</taxon>
        <taxon>Pirellulales</taxon>
        <taxon>Pirellulaceae</taxon>
        <taxon>Pirellula</taxon>
    </lineage>
</organism>
<dbReference type="GO" id="GO:0008168">
    <property type="term" value="F:methyltransferase activity"/>
    <property type="evidence" value="ECO:0007669"/>
    <property type="project" value="UniProtKB-KW"/>
</dbReference>
<feature type="chain" id="PRO_5003036067" evidence="3">
    <location>
        <begin position="24"/>
        <end position="245"/>
    </location>
</feature>
<evidence type="ECO:0000313" key="5">
    <source>
        <dbReference type="EMBL" id="ADB19075.1"/>
    </source>
</evidence>
<feature type="signal peptide" evidence="3">
    <location>
        <begin position="1"/>
        <end position="23"/>
    </location>
</feature>
<sequence precursor="true">MGPKVAMRNCAILSLIVAVFAHMAGCGPQKENAVTEITNNKQASQHEPPKHGGHKHAFTDPADRAKKWNDPERDKWQRPDEIVAALALTPGATVADIGAGTGYMVAHLSKAAGKDGTVIAIDASTQMIEYLTKRSADLGPAKIVPRMVRPDDPEIQPDSVDGVLTLDTWHHVNSQEAYAKKVYEGLKQGGRFVVVEYEVESEIGPPKEMRLESAQVTKQLESAGFRVEIVRESMPRHYMVVGHKD</sequence>
<dbReference type="eggNOG" id="COG4798">
    <property type="taxonomic scope" value="Bacteria"/>
</dbReference>
<feature type="compositionally biased region" description="Basic and acidic residues" evidence="2">
    <location>
        <begin position="57"/>
        <end position="73"/>
    </location>
</feature>
<keyword evidence="5" id="KW-0489">Methyltransferase</keyword>
<keyword evidence="1 5" id="KW-0808">Transferase</keyword>
<evidence type="ECO:0000259" key="4">
    <source>
        <dbReference type="Pfam" id="PF13649"/>
    </source>
</evidence>
<dbReference type="Pfam" id="PF13649">
    <property type="entry name" value="Methyltransf_25"/>
    <property type="match status" value="1"/>
</dbReference>
<keyword evidence="6" id="KW-1185">Reference proteome</keyword>
<dbReference type="Proteomes" id="UP000001887">
    <property type="component" value="Chromosome"/>
</dbReference>
<evidence type="ECO:0000256" key="3">
    <source>
        <dbReference type="SAM" id="SignalP"/>
    </source>
</evidence>
<dbReference type="InterPro" id="IPR041698">
    <property type="entry name" value="Methyltransf_25"/>
</dbReference>
<feature type="region of interest" description="Disordered" evidence="2">
    <location>
        <begin position="39"/>
        <end position="73"/>
    </location>
</feature>
<dbReference type="EMBL" id="CP001848">
    <property type="protein sequence ID" value="ADB19075.1"/>
    <property type="molecule type" value="Genomic_DNA"/>
</dbReference>
<proteinExistence type="predicted"/>
<dbReference type="KEGG" id="psl:Psta_4430"/>
<evidence type="ECO:0000256" key="1">
    <source>
        <dbReference type="ARBA" id="ARBA00022679"/>
    </source>
</evidence>